<dbReference type="Proteomes" id="UP000792671">
    <property type="component" value="Genome"/>
</dbReference>
<protein>
    <submittedName>
        <fullName evidence="2">Uncharacterized protein</fullName>
    </submittedName>
</protein>
<feature type="transmembrane region" description="Helical" evidence="1">
    <location>
        <begin position="64"/>
        <end position="83"/>
    </location>
</feature>
<dbReference type="KEGG" id="vg:15613872"/>
<name>A0A916KQH5_9POXV</name>
<dbReference type="GeneID" id="15613872"/>
<organism evidence="2 3">
    <name type="scientific">Mythimna separata entomopoxvirus 'L'</name>
    <dbReference type="NCBI Taxonomy" id="1293572"/>
    <lineage>
        <taxon>Viruses</taxon>
        <taxon>Varidnaviria</taxon>
        <taxon>Bamfordvirae</taxon>
        <taxon>Nucleocytoviricota</taxon>
        <taxon>Pokkesviricetes</taxon>
        <taxon>Chitovirales</taxon>
        <taxon>Poxviridae</taxon>
        <taxon>Entomopoxvirinae</taxon>
        <taxon>Betaentomopoxvirus</taxon>
        <taxon>Betaentomopoxvirus mseparata</taxon>
        <taxon>Mythimna separata entomopoxvirus</taxon>
    </lineage>
</organism>
<dbReference type="EMBL" id="HF679134">
    <property type="protein sequence ID" value="CCU56448.1"/>
    <property type="molecule type" value="Genomic_DNA"/>
</dbReference>
<proteinExistence type="predicted"/>
<evidence type="ECO:0000313" key="2">
    <source>
        <dbReference type="EMBL" id="CCU56448.1"/>
    </source>
</evidence>
<evidence type="ECO:0000256" key="1">
    <source>
        <dbReference type="SAM" id="Phobius"/>
    </source>
</evidence>
<keyword evidence="3" id="KW-1185">Reference proteome</keyword>
<reference evidence="2 3" key="1">
    <citation type="journal article" date="2013" name="J. Virol.">
        <title>New Insights into the Evolution of Entomopoxvirinae from the Complete Genome Sequences of Four Entomopoxviruses Infecting Adoxophyes honmai, Choristoneura biennis, Choristoneura rosaceana, and Mythimna separata.</title>
        <authorList>
            <person name="Theze J."/>
            <person name="Takatsuka J."/>
            <person name="Li Z."/>
            <person name="Gallais J."/>
            <person name="Doucet D."/>
            <person name="Arif B."/>
            <person name="Nakai M."/>
            <person name="Herniou E.A."/>
        </authorList>
    </citation>
    <scope>NUCLEOTIDE SEQUENCE [LARGE SCALE GENOMIC DNA]</scope>
</reference>
<keyword evidence="1" id="KW-0472">Membrane</keyword>
<accession>A0A916KQH5</accession>
<keyword evidence="1" id="KW-1133">Transmembrane helix</keyword>
<keyword evidence="1" id="KW-0812">Transmembrane</keyword>
<evidence type="ECO:0000313" key="3">
    <source>
        <dbReference type="Proteomes" id="UP000792671"/>
    </source>
</evidence>
<gene>
    <name evidence="2" type="ORF">MYSEV_250</name>
</gene>
<dbReference type="RefSeq" id="YP_008003767.1">
    <property type="nucleotide sequence ID" value="NC_021246.1"/>
</dbReference>
<feature type="transmembrane region" description="Helical" evidence="1">
    <location>
        <begin position="12"/>
        <end position="30"/>
    </location>
</feature>
<sequence length="117" mass="14018">MLCKRNNYVNHFMLILSIFDNVMNILLLINKYIYKKLKYFKLLFLILTIPVIILSYYIEDIMLSNMICLYTSIIIAYNVIISVQYEKFLESIENEEILINNIRYTNKNNIITFNSLV</sequence>
<feature type="transmembrane region" description="Helical" evidence="1">
    <location>
        <begin position="42"/>
        <end position="58"/>
    </location>
</feature>